<accession>A0ABU6ZJD0</accession>
<protein>
    <submittedName>
        <fullName evidence="2">Uncharacterized protein</fullName>
    </submittedName>
</protein>
<dbReference type="Proteomes" id="UP001341840">
    <property type="component" value="Unassembled WGS sequence"/>
</dbReference>
<sequence length="113" mass="12840">MRKEELEGSSYAEQKNQKKGPDKTHEKLLAEYPSITRTLNKIEKILCHDKGADAHLMAPRKHKTPQMSTRFSRRLAVLKARQTKDKAGPSNAAPRDDEIINISSDSEQEQENV</sequence>
<dbReference type="EMBL" id="JASCZI010272405">
    <property type="protein sequence ID" value="MED6222073.1"/>
    <property type="molecule type" value="Genomic_DNA"/>
</dbReference>
<keyword evidence="3" id="KW-1185">Reference proteome</keyword>
<evidence type="ECO:0000256" key="1">
    <source>
        <dbReference type="SAM" id="MobiDB-lite"/>
    </source>
</evidence>
<feature type="region of interest" description="Disordered" evidence="1">
    <location>
        <begin position="79"/>
        <end position="113"/>
    </location>
</feature>
<evidence type="ECO:0000313" key="3">
    <source>
        <dbReference type="Proteomes" id="UP001341840"/>
    </source>
</evidence>
<feature type="compositionally biased region" description="Basic and acidic residues" evidence="1">
    <location>
        <begin position="15"/>
        <end position="27"/>
    </location>
</feature>
<evidence type="ECO:0000313" key="2">
    <source>
        <dbReference type="EMBL" id="MED6222073.1"/>
    </source>
</evidence>
<organism evidence="2 3">
    <name type="scientific">Stylosanthes scabra</name>
    <dbReference type="NCBI Taxonomy" id="79078"/>
    <lineage>
        <taxon>Eukaryota</taxon>
        <taxon>Viridiplantae</taxon>
        <taxon>Streptophyta</taxon>
        <taxon>Embryophyta</taxon>
        <taxon>Tracheophyta</taxon>
        <taxon>Spermatophyta</taxon>
        <taxon>Magnoliopsida</taxon>
        <taxon>eudicotyledons</taxon>
        <taxon>Gunneridae</taxon>
        <taxon>Pentapetalae</taxon>
        <taxon>rosids</taxon>
        <taxon>fabids</taxon>
        <taxon>Fabales</taxon>
        <taxon>Fabaceae</taxon>
        <taxon>Papilionoideae</taxon>
        <taxon>50 kb inversion clade</taxon>
        <taxon>dalbergioids sensu lato</taxon>
        <taxon>Dalbergieae</taxon>
        <taxon>Pterocarpus clade</taxon>
        <taxon>Stylosanthes</taxon>
    </lineage>
</organism>
<comment type="caution">
    <text evidence="2">The sequence shown here is derived from an EMBL/GenBank/DDBJ whole genome shotgun (WGS) entry which is preliminary data.</text>
</comment>
<proteinExistence type="predicted"/>
<gene>
    <name evidence="2" type="ORF">PIB30_060914</name>
</gene>
<name>A0ABU6ZJD0_9FABA</name>
<feature type="region of interest" description="Disordered" evidence="1">
    <location>
        <begin position="1"/>
        <end position="27"/>
    </location>
</feature>
<reference evidence="2 3" key="1">
    <citation type="journal article" date="2023" name="Plants (Basel)">
        <title>Bridging the Gap: Combining Genomics and Transcriptomics Approaches to Understand Stylosanthes scabra, an Orphan Legume from the Brazilian Caatinga.</title>
        <authorList>
            <person name="Ferreira-Neto J.R.C."/>
            <person name="da Silva M.D."/>
            <person name="Binneck E."/>
            <person name="de Melo N.F."/>
            <person name="da Silva R.H."/>
            <person name="de Melo A.L.T.M."/>
            <person name="Pandolfi V."/>
            <person name="Bustamante F.O."/>
            <person name="Brasileiro-Vidal A.C."/>
            <person name="Benko-Iseppon A.M."/>
        </authorList>
    </citation>
    <scope>NUCLEOTIDE SEQUENCE [LARGE SCALE GENOMIC DNA]</scope>
    <source>
        <tissue evidence="2">Leaves</tissue>
    </source>
</reference>